<evidence type="ECO:0000256" key="1">
    <source>
        <dbReference type="SAM" id="MobiDB-lite"/>
    </source>
</evidence>
<dbReference type="AlphaFoldDB" id="A0AAW0TP72"/>
<organism evidence="2 3">
    <name type="scientific">Scylla paramamosain</name>
    <name type="common">Mud crab</name>
    <dbReference type="NCBI Taxonomy" id="85552"/>
    <lineage>
        <taxon>Eukaryota</taxon>
        <taxon>Metazoa</taxon>
        <taxon>Ecdysozoa</taxon>
        <taxon>Arthropoda</taxon>
        <taxon>Crustacea</taxon>
        <taxon>Multicrustacea</taxon>
        <taxon>Malacostraca</taxon>
        <taxon>Eumalacostraca</taxon>
        <taxon>Eucarida</taxon>
        <taxon>Decapoda</taxon>
        <taxon>Pleocyemata</taxon>
        <taxon>Brachyura</taxon>
        <taxon>Eubrachyura</taxon>
        <taxon>Portunoidea</taxon>
        <taxon>Portunidae</taxon>
        <taxon>Portuninae</taxon>
        <taxon>Scylla</taxon>
    </lineage>
</organism>
<gene>
    <name evidence="2" type="ORF">O3P69_020672</name>
</gene>
<keyword evidence="3" id="KW-1185">Reference proteome</keyword>
<dbReference type="Proteomes" id="UP001487740">
    <property type="component" value="Unassembled WGS sequence"/>
</dbReference>
<feature type="compositionally biased region" description="Basic and acidic residues" evidence="1">
    <location>
        <begin position="81"/>
        <end position="96"/>
    </location>
</feature>
<feature type="region of interest" description="Disordered" evidence="1">
    <location>
        <begin position="69"/>
        <end position="110"/>
    </location>
</feature>
<proteinExistence type="predicted"/>
<accession>A0AAW0TP72</accession>
<dbReference type="EMBL" id="JARAKH010000028">
    <property type="protein sequence ID" value="KAK8388878.1"/>
    <property type="molecule type" value="Genomic_DNA"/>
</dbReference>
<comment type="caution">
    <text evidence="2">The sequence shown here is derived from an EMBL/GenBank/DDBJ whole genome shotgun (WGS) entry which is preliminary data.</text>
</comment>
<evidence type="ECO:0000313" key="2">
    <source>
        <dbReference type="EMBL" id="KAK8388878.1"/>
    </source>
</evidence>
<reference evidence="2 3" key="1">
    <citation type="submission" date="2023-03" db="EMBL/GenBank/DDBJ databases">
        <title>High-quality genome of Scylla paramamosain provides insights in environmental adaptation.</title>
        <authorList>
            <person name="Zhang L."/>
        </authorList>
    </citation>
    <scope>NUCLEOTIDE SEQUENCE [LARGE SCALE GENOMIC DNA]</scope>
    <source>
        <strain evidence="2">LZ_2023a</strain>
        <tissue evidence="2">Muscle</tissue>
    </source>
</reference>
<evidence type="ECO:0000313" key="3">
    <source>
        <dbReference type="Proteomes" id="UP001487740"/>
    </source>
</evidence>
<sequence>MFFLVTLTPHEDFQTNQLLLVTPINKPQPSQKDVMNVFVPMEWLRGNDTVHTASLHDVSIPEVIPTPVKSRAARYHKKSSEKKEKKQEAADTETRVTRGGPGLTQRAAGGADLLPRLPLGVIWSVKGDEARREAASGVKSQRTSVSILSRVAAPCSGNL</sequence>
<feature type="compositionally biased region" description="Basic residues" evidence="1">
    <location>
        <begin position="71"/>
        <end position="80"/>
    </location>
</feature>
<name>A0AAW0TP72_SCYPA</name>
<protein>
    <submittedName>
        <fullName evidence="2">Uncharacterized protein</fullName>
    </submittedName>
</protein>